<comment type="similarity">
    <text evidence="3">Belongs to the PTH2 family.</text>
</comment>
<comment type="catalytic activity">
    <reaction evidence="4">
        <text>an N-acyl-L-alpha-aminoacyl-tRNA + H2O = an N-acyl-L-amino acid + a tRNA + H(+)</text>
        <dbReference type="Rhea" id="RHEA:54448"/>
        <dbReference type="Rhea" id="RHEA-COMP:10123"/>
        <dbReference type="Rhea" id="RHEA-COMP:13883"/>
        <dbReference type="ChEBI" id="CHEBI:15377"/>
        <dbReference type="ChEBI" id="CHEBI:15378"/>
        <dbReference type="ChEBI" id="CHEBI:59874"/>
        <dbReference type="ChEBI" id="CHEBI:78442"/>
        <dbReference type="ChEBI" id="CHEBI:138191"/>
        <dbReference type="EC" id="3.1.1.29"/>
    </reaction>
</comment>
<evidence type="ECO:0000256" key="1">
    <source>
        <dbReference type="ARBA" id="ARBA00013260"/>
    </source>
</evidence>
<evidence type="ECO:0000256" key="4">
    <source>
        <dbReference type="ARBA" id="ARBA00048707"/>
    </source>
</evidence>
<dbReference type="Gene3D" id="3.40.1490.10">
    <property type="entry name" value="Bit1"/>
    <property type="match status" value="1"/>
</dbReference>
<comment type="caution">
    <text evidence="6">The sequence shown here is derived from an EMBL/GenBank/DDBJ whole genome shotgun (WGS) entry which is preliminary data.</text>
</comment>
<accession>A0AAN9Z9T4</accession>
<dbReference type="CDD" id="cd02430">
    <property type="entry name" value="PTH2"/>
    <property type="match status" value="1"/>
</dbReference>
<dbReference type="PANTHER" id="PTHR12649:SF11">
    <property type="entry name" value="PEPTIDYL-TRNA HYDROLASE 2, MITOCHONDRIAL"/>
    <property type="match status" value="1"/>
</dbReference>
<evidence type="ECO:0000256" key="5">
    <source>
        <dbReference type="SAM" id="Phobius"/>
    </source>
</evidence>
<keyword evidence="2" id="KW-0378">Hydrolase</keyword>
<dbReference type="Pfam" id="PF01981">
    <property type="entry name" value="PTH2"/>
    <property type="match status" value="1"/>
</dbReference>
<dbReference type="GO" id="GO:0005829">
    <property type="term" value="C:cytosol"/>
    <property type="evidence" value="ECO:0007669"/>
    <property type="project" value="TreeGrafter"/>
</dbReference>
<evidence type="ECO:0000313" key="6">
    <source>
        <dbReference type="EMBL" id="KAK7869461.1"/>
    </source>
</evidence>
<evidence type="ECO:0000256" key="3">
    <source>
        <dbReference type="ARBA" id="ARBA00038050"/>
    </source>
</evidence>
<feature type="transmembrane region" description="Helical" evidence="5">
    <location>
        <begin position="12"/>
        <end position="35"/>
    </location>
</feature>
<proteinExistence type="inferred from homology"/>
<keyword evidence="5" id="KW-0812">Transmembrane</keyword>
<dbReference type="AlphaFoldDB" id="A0AAN9Z9T4"/>
<name>A0AAN9Z9T4_9ORTH</name>
<dbReference type="SUPFAM" id="SSF102462">
    <property type="entry name" value="Peptidyl-tRNA hydrolase II"/>
    <property type="match status" value="1"/>
</dbReference>
<dbReference type="EC" id="3.1.1.29" evidence="1"/>
<evidence type="ECO:0000256" key="2">
    <source>
        <dbReference type="ARBA" id="ARBA00022801"/>
    </source>
</evidence>
<evidence type="ECO:0000313" key="7">
    <source>
        <dbReference type="Proteomes" id="UP001378592"/>
    </source>
</evidence>
<gene>
    <name evidence="6" type="ORF">R5R35_008178</name>
</gene>
<dbReference type="EMBL" id="JAZDUA010000074">
    <property type="protein sequence ID" value="KAK7869461.1"/>
    <property type="molecule type" value="Genomic_DNA"/>
</dbReference>
<dbReference type="GO" id="GO:0004045">
    <property type="term" value="F:peptidyl-tRNA hydrolase activity"/>
    <property type="evidence" value="ECO:0007669"/>
    <property type="project" value="UniProtKB-EC"/>
</dbReference>
<dbReference type="FunFam" id="3.40.1490.10:FF:000001">
    <property type="entry name" value="Peptidyl-tRNA hydrolase 2"/>
    <property type="match status" value="1"/>
</dbReference>
<dbReference type="InterPro" id="IPR023476">
    <property type="entry name" value="Pep_tRNA_hydro_II_dom_sf"/>
</dbReference>
<keyword evidence="5" id="KW-1133">Transmembrane helix</keyword>
<dbReference type="InterPro" id="IPR002833">
    <property type="entry name" value="PTH2"/>
</dbReference>
<organism evidence="6 7">
    <name type="scientific">Gryllus longicercus</name>
    <dbReference type="NCBI Taxonomy" id="2509291"/>
    <lineage>
        <taxon>Eukaryota</taxon>
        <taxon>Metazoa</taxon>
        <taxon>Ecdysozoa</taxon>
        <taxon>Arthropoda</taxon>
        <taxon>Hexapoda</taxon>
        <taxon>Insecta</taxon>
        <taxon>Pterygota</taxon>
        <taxon>Neoptera</taxon>
        <taxon>Polyneoptera</taxon>
        <taxon>Orthoptera</taxon>
        <taxon>Ensifera</taxon>
        <taxon>Gryllidea</taxon>
        <taxon>Grylloidea</taxon>
        <taxon>Gryllidae</taxon>
        <taxon>Gryllinae</taxon>
        <taxon>Gryllus</taxon>
    </lineage>
</organism>
<dbReference type="PANTHER" id="PTHR12649">
    <property type="entry name" value="PEPTIDYL-TRNA HYDROLASE 2"/>
    <property type="match status" value="1"/>
</dbReference>
<keyword evidence="5" id="KW-0472">Membrane</keyword>
<dbReference type="Proteomes" id="UP001378592">
    <property type="component" value="Unassembled WGS sequence"/>
</dbReference>
<dbReference type="NCBIfam" id="NF003314">
    <property type="entry name" value="PRK04322.1"/>
    <property type="match status" value="1"/>
</dbReference>
<keyword evidence="7" id="KW-1185">Reference proteome</keyword>
<protein>
    <recommendedName>
        <fullName evidence="1">peptidyl-tRNA hydrolase</fullName>
        <ecNumber evidence="1">3.1.1.29</ecNumber>
    </recommendedName>
</protein>
<sequence length="163" mass="17564">METGYPEVSWMFAGFSLGVASTVGVWKMPVVLRYLTLSSKLILQKNAPKLVIVARSNFAMGKGKIASQCAHAAVCCYKKASVKNPEIVHLWELLGQPKIVLRIDDVDNKVLQLVEKAKNLGIVTSVIRDAGKTQVAPGSITVIGIGPGDSNVIDRITGHLKLL</sequence>
<reference evidence="6 7" key="1">
    <citation type="submission" date="2024-03" db="EMBL/GenBank/DDBJ databases">
        <title>The genome assembly and annotation of the cricket Gryllus longicercus Weissman &amp; Gray.</title>
        <authorList>
            <person name="Szrajer S."/>
            <person name="Gray D."/>
            <person name="Ylla G."/>
        </authorList>
    </citation>
    <scope>NUCLEOTIDE SEQUENCE [LARGE SCALE GENOMIC DNA]</scope>
    <source>
        <strain evidence="6">DAG 2021-001</strain>
        <tissue evidence="6">Whole body minus gut</tissue>
    </source>
</reference>
<dbReference type="NCBIfam" id="TIGR00283">
    <property type="entry name" value="arch_pth2"/>
    <property type="match status" value="1"/>
</dbReference>